<comment type="caution">
    <text evidence="3">The sequence shown here is derived from an EMBL/GenBank/DDBJ whole genome shotgun (WGS) entry which is preliminary data.</text>
</comment>
<dbReference type="AlphaFoldDB" id="A0A6G0W456"/>
<proteinExistence type="predicted"/>
<dbReference type="Pfam" id="PF00855">
    <property type="entry name" value="PWWP"/>
    <property type="match status" value="1"/>
</dbReference>
<sequence length="248" mass="27994">MATTHKPSIVIDDSDDDVVIEKVIPPPLDSPFAKYGGYYSPTKSKKRTPKKRKPKTELELMDTEALTASMLDKNSQLSPEVKGMYGQVAWCHLRGWPFWPGFVCNPLMLTVDRETMEQFIPLMATHYWIYFYNCNKSAAVPHRSVVPWDDTSKPYREGYPGKSLGRTDGLAEAVDLAEKEFRLAVDDRVAWVFNRIKKKESSARAKKRKLQMEEETSTEPNTDAASTPPRSEDVTLASTPAADTNDEA</sequence>
<dbReference type="Proteomes" id="UP000481153">
    <property type="component" value="Unassembled WGS sequence"/>
</dbReference>
<feature type="region of interest" description="Disordered" evidence="1">
    <location>
        <begin position="35"/>
        <end position="56"/>
    </location>
</feature>
<feature type="compositionally biased region" description="Polar residues" evidence="1">
    <location>
        <begin position="218"/>
        <end position="229"/>
    </location>
</feature>
<dbReference type="SUPFAM" id="SSF63748">
    <property type="entry name" value="Tudor/PWWP/MBT"/>
    <property type="match status" value="1"/>
</dbReference>
<dbReference type="VEuPathDB" id="FungiDB:AeMF1_014169"/>
<evidence type="ECO:0000256" key="1">
    <source>
        <dbReference type="SAM" id="MobiDB-lite"/>
    </source>
</evidence>
<reference evidence="3 4" key="1">
    <citation type="submission" date="2019-07" db="EMBL/GenBank/DDBJ databases">
        <title>Genomics analysis of Aphanomyces spp. identifies a new class of oomycete effector associated with host adaptation.</title>
        <authorList>
            <person name="Gaulin E."/>
        </authorList>
    </citation>
    <scope>NUCLEOTIDE SEQUENCE [LARGE SCALE GENOMIC DNA]</scope>
    <source>
        <strain evidence="3 4">ATCC 201684</strain>
    </source>
</reference>
<evidence type="ECO:0000313" key="3">
    <source>
        <dbReference type="EMBL" id="KAF0721477.1"/>
    </source>
</evidence>
<keyword evidence="4" id="KW-1185">Reference proteome</keyword>
<dbReference type="EMBL" id="VJMJ01000402">
    <property type="protein sequence ID" value="KAF0721477.1"/>
    <property type="molecule type" value="Genomic_DNA"/>
</dbReference>
<protein>
    <recommendedName>
        <fullName evidence="2">PWWP domain-containing protein</fullName>
    </recommendedName>
</protein>
<evidence type="ECO:0000313" key="4">
    <source>
        <dbReference type="Proteomes" id="UP000481153"/>
    </source>
</evidence>
<gene>
    <name evidence="3" type="ORF">Ae201684_019124</name>
</gene>
<dbReference type="CDD" id="cd05162">
    <property type="entry name" value="PWWP"/>
    <property type="match status" value="1"/>
</dbReference>
<organism evidence="3 4">
    <name type="scientific">Aphanomyces euteiches</name>
    <dbReference type="NCBI Taxonomy" id="100861"/>
    <lineage>
        <taxon>Eukaryota</taxon>
        <taxon>Sar</taxon>
        <taxon>Stramenopiles</taxon>
        <taxon>Oomycota</taxon>
        <taxon>Saprolegniomycetes</taxon>
        <taxon>Saprolegniales</taxon>
        <taxon>Verrucalvaceae</taxon>
        <taxon>Aphanomyces</taxon>
    </lineage>
</organism>
<dbReference type="PROSITE" id="PS50812">
    <property type="entry name" value="PWWP"/>
    <property type="match status" value="1"/>
</dbReference>
<dbReference type="InterPro" id="IPR000313">
    <property type="entry name" value="PWWP_dom"/>
</dbReference>
<name>A0A6G0W456_9STRA</name>
<feature type="compositionally biased region" description="Basic residues" evidence="1">
    <location>
        <begin position="43"/>
        <end position="54"/>
    </location>
</feature>
<evidence type="ECO:0000259" key="2">
    <source>
        <dbReference type="PROSITE" id="PS50812"/>
    </source>
</evidence>
<accession>A0A6G0W456</accession>
<dbReference type="Gene3D" id="2.30.30.140">
    <property type="match status" value="1"/>
</dbReference>
<feature type="region of interest" description="Disordered" evidence="1">
    <location>
        <begin position="200"/>
        <end position="248"/>
    </location>
</feature>
<feature type="domain" description="PWWP" evidence="2">
    <location>
        <begin position="85"/>
        <end position="151"/>
    </location>
</feature>